<dbReference type="Proteomes" id="UP000631114">
    <property type="component" value="Unassembled WGS sequence"/>
</dbReference>
<dbReference type="Pfam" id="PF02005">
    <property type="entry name" value="TRM"/>
    <property type="match status" value="1"/>
</dbReference>
<evidence type="ECO:0000256" key="6">
    <source>
        <dbReference type="ARBA" id="ARBA00022884"/>
    </source>
</evidence>
<gene>
    <name evidence="7" type="ORF">IFM89_013741</name>
</gene>
<dbReference type="GO" id="GO:0000049">
    <property type="term" value="F:tRNA binding"/>
    <property type="evidence" value="ECO:0007669"/>
    <property type="project" value="UniProtKB-KW"/>
</dbReference>
<accession>A0A835HSQ6</accession>
<evidence type="ECO:0000256" key="5">
    <source>
        <dbReference type="ARBA" id="ARBA00022694"/>
    </source>
</evidence>
<protein>
    <submittedName>
        <fullName evidence="7">Uncharacterized protein</fullName>
    </submittedName>
</protein>
<dbReference type="InterPro" id="IPR029063">
    <property type="entry name" value="SAM-dependent_MTases_sf"/>
</dbReference>
<dbReference type="EMBL" id="JADFTS010000005">
    <property type="protein sequence ID" value="KAF9605071.1"/>
    <property type="molecule type" value="Genomic_DNA"/>
</dbReference>
<dbReference type="GO" id="GO:0016423">
    <property type="term" value="F:tRNA (guanine) methyltransferase activity"/>
    <property type="evidence" value="ECO:0007669"/>
    <property type="project" value="InterPro"/>
</dbReference>
<evidence type="ECO:0000313" key="8">
    <source>
        <dbReference type="Proteomes" id="UP000631114"/>
    </source>
</evidence>
<dbReference type="AlphaFoldDB" id="A0A835HSQ6"/>
<evidence type="ECO:0000313" key="7">
    <source>
        <dbReference type="EMBL" id="KAF9605071.1"/>
    </source>
</evidence>
<keyword evidence="1" id="KW-0820">tRNA-binding</keyword>
<reference evidence="7 8" key="1">
    <citation type="submission" date="2020-10" db="EMBL/GenBank/DDBJ databases">
        <title>The Coptis chinensis genome and diversification of protoberbering-type alkaloids.</title>
        <authorList>
            <person name="Wang B."/>
            <person name="Shu S."/>
            <person name="Song C."/>
            <person name="Liu Y."/>
        </authorList>
    </citation>
    <scope>NUCLEOTIDE SEQUENCE [LARGE SCALE GENOMIC DNA]</scope>
    <source>
        <strain evidence="7">HL-2020</strain>
        <tissue evidence="7">Leaf</tissue>
    </source>
</reference>
<dbReference type="InterPro" id="IPR002905">
    <property type="entry name" value="Trm1"/>
</dbReference>
<evidence type="ECO:0000256" key="3">
    <source>
        <dbReference type="ARBA" id="ARBA00022679"/>
    </source>
</evidence>
<comment type="caution">
    <text evidence="7">The sequence shown here is derived from an EMBL/GenBank/DDBJ whole genome shotgun (WGS) entry which is preliminary data.</text>
</comment>
<keyword evidence="4" id="KW-0949">S-adenosyl-L-methionine</keyword>
<name>A0A835HSQ6_9MAGN</name>
<keyword evidence="2" id="KW-0489">Methyltransferase</keyword>
<keyword evidence="6" id="KW-0694">RNA-binding</keyword>
<sequence>MYSFFVDLDPYGSPSVFLDSAMQSVADGGVVVYEYELKIGWGSKSVSLPGQALPAPPPGQIVIRSKEGATVILSGPMLVLQ</sequence>
<dbReference type="OrthoDB" id="6349953at2759"/>
<organism evidence="7 8">
    <name type="scientific">Coptis chinensis</name>
    <dbReference type="NCBI Taxonomy" id="261450"/>
    <lineage>
        <taxon>Eukaryota</taxon>
        <taxon>Viridiplantae</taxon>
        <taxon>Streptophyta</taxon>
        <taxon>Embryophyta</taxon>
        <taxon>Tracheophyta</taxon>
        <taxon>Spermatophyta</taxon>
        <taxon>Magnoliopsida</taxon>
        <taxon>Ranunculales</taxon>
        <taxon>Ranunculaceae</taxon>
        <taxon>Coptidoideae</taxon>
        <taxon>Coptis</taxon>
    </lineage>
</organism>
<dbReference type="Gene3D" id="3.40.50.150">
    <property type="entry name" value="Vaccinia Virus protein VP39"/>
    <property type="match status" value="1"/>
</dbReference>
<dbReference type="GO" id="GO:0032259">
    <property type="term" value="P:methylation"/>
    <property type="evidence" value="ECO:0007669"/>
    <property type="project" value="UniProtKB-KW"/>
</dbReference>
<proteinExistence type="predicted"/>
<keyword evidence="8" id="KW-1185">Reference proteome</keyword>
<evidence type="ECO:0000256" key="4">
    <source>
        <dbReference type="ARBA" id="ARBA00022691"/>
    </source>
</evidence>
<evidence type="ECO:0000256" key="1">
    <source>
        <dbReference type="ARBA" id="ARBA00022555"/>
    </source>
</evidence>
<dbReference type="GO" id="GO:0008033">
    <property type="term" value="P:tRNA processing"/>
    <property type="evidence" value="ECO:0007669"/>
    <property type="project" value="UniProtKB-KW"/>
</dbReference>
<evidence type="ECO:0000256" key="2">
    <source>
        <dbReference type="ARBA" id="ARBA00022603"/>
    </source>
</evidence>
<keyword evidence="3" id="KW-0808">Transferase</keyword>
<keyword evidence="5" id="KW-0819">tRNA processing</keyword>